<reference evidence="6" key="1">
    <citation type="journal article" date="2014" name="Int. J. Syst. Evol. Microbiol.">
        <title>Complete genome of a new Firmicutes species belonging to the dominant human colonic microbiota ('Ruminococcus bicirculans') reveals two chromosomes and a selective capacity to utilize plant glucans.</title>
        <authorList>
            <consortium name="NISC Comparative Sequencing Program"/>
            <person name="Wegmann U."/>
            <person name="Louis P."/>
            <person name="Goesmann A."/>
            <person name="Henrissat B."/>
            <person name="Duncan S.H."/>
            <person name="Flint H.J."/>
        </authorList>
    </citation>
    <scope>NUCLEOTIDE SEQUENCE</scope>
    <source>
        <strain evidence="6">NBRC 107169</strain>
    </source>
</reference>
<dbReference type="PANTHER" id="PTHR30136:SF24">
    <property type="entry name" value="HTH-TYPE TRANSCRIPTIONAL REPRESSOR ALLR"/>
    <property type="match status" value="1"/>
</dbReference>
<feature type="domain" description="IclR-ED" evidence="5">
    <location>
        <begin position="77"/>
        <end position="260"/>
    </location>
</feature>
<dbReference type="PROSITE" id="PS51078">
    <property type="entry name" value="ICLR_ED"/>
    <property type="match status" value="1"/>
</dbReference>
<evidence type="ECO:0000256" key="2">
    <source>
        <dbReference type="ARBA" id="ARBA00023125"/>
    </source>
</evidence>
<dbReference type="InterPro" id="IPR050707">
    <property type="entry name" value="HTH_MetabolicPath_Reg"/>
</dbReference>
<keyword evidence="2" id="KW-0238">DNA-binding</keyword>
<dbReference type="EMBL" id="BSNI01000002">
    <property type="protein sequence ID" value="GLQ17538.1"/>
    <property type="molecule type" value="Genomic_DNA"/>
</dbReference>
<dbReference type="Gene3D" id="1.10.10.10">
    <property type="entry name" value="Winged helix-like DNA-binding domain superfamily/Winged helix DNA-binding domain"/>
    <property type="match status" value="1"/>
</dbReference>
<dbReference type="PROSITE" id="PS51077">
    <property type="entry name" value="HTH_ICLR"/>
    <property type="match status" value="1"/>
</dbReference>
<dbReference type="Pfam" id="PF09339">
    <property type="entry name" value="HTH_IclR"/>
    <property type="match status" value="1"/>
</dbReference>
<evidence type="ECO:0000259" key="5">
    <source>
        <dbReference type="PROSITE" id="PS51078"/>
    </source>
</evidence>
<keyword evidence="3" id="KW-0804">Transcription</keyword>
<dbReference type="SUPFAM" id="SSF46785">
    <property type="entry name" value="Winged helix' DNA-binding domain"/>
    <property type="match status" value="1"/>
</dbReference>
<name>A0ABQ5UQJ6_9HYPH</name>
<keyword evidence="1" id="KW-0805">Transcription regulation</keyword>
<dbReference type="Pfam" id="PF01614">
    <property type="entry name" value="IclR_C"/>
    <property type="match status" value="1"/>
</dbReference>
<dbReference type="InterPro" id="IPR005471">
    <property type="entry name" value="Tscrpt_reg_IclR_N"/>
</dbReference>
<dbReference type="InterPro" id="IPR014757">
    <property type="entry name" value="Tscrpt_reg_IclR_C"/>
</dbReference>
<keyword evidence="7" id="KW-1185">Reference proteome</keyword>
<evidence type="ECO:0000313" key="6">
    <source>
        <dbReference type="EMBL" id="GLQ17538.1"/>
    </source>
</evidence>
<sequence length="266" mass="28780">MAQVANKEQSKGSVQSLNRALALLQLLAEHPDGLTLAEIAPLAELAPSTTHRLLSSLQALDFVSFETDTNRWFVGLAAFRAGAGYLRRRDHIATARQTMRELVAQTGETSNLAVVKNATLTFVAQIECNEAMRMAVPLGARGPLHASAVGKAILAFSPSPQRDNTIGQIEFFSLTEKTHGTVEQLRADFQLIRARGYAIDDEEQSIGLRCIGAPIFDEFGEPIFAVSISGPTVRVKAEKVEELADYVMAAARHITDQIGGIAPRAN</sequence>
<dbReference type="SMART" id="SM00346">
    <property type="entry name" value="HTH_ICLR"/>
    <property type="match status" value="1"/>
</dbReference>
<dbReference type="PANTHER" id="PTHR30136">
    <property type="entry name" value="HELIX-TURN-HELIX TRANSCRIPTIONAL REGULATOR, ICLR FAMILY"/>
    <property type="match status" value="1"/>
</dbReference>
<organism evidence="6 7">
    <name type="scientific">Maritalea porphyrae</name>
    <dbReference type="NCBI Taxonomy" id="880732"/>
    <lineage>
        <taxon>Bacteria</taxon>
        <taxon>Pseudomonadati</taxon>
        <taxon>Pseudomonadota</taxon>
        <taxon>Alphaproteobacteria</taxon>
        <taxon>Hyphomicrobiales</taxon>
        <taxon>Devosiaceae</taxon>
        <taxon>Maritalea</taxon>
    </lineage>
</organism>
<dbReference type="Proteomes" id="UP001161405">
    <property type="component" value="Unassembled WGS sequence"/>
</dbReference>
<evidence type="ECO:0000256" key="3">
    <source>
        <dbReference type="ARBA" id="ARBA00023163"/>
    </source>
</evidence>
<comment type="caution">
    <text evidence="6">The sequence shown here is derived from an EMBL/GenBank/DDBJ whole genome shotgun (WGS) entry which is preliminary data.</text>
</comment>
<evidence type="ECO:0000256" key="1">
    <source>
        <dbReference type="ARBA" id="ARBA00023015"/>
    </source>
</evidence>
<dbReference type="SUPFAM" id="SSF55781">
    <property type="entry name" value="GAF domain-like"/>
    <property type="match status" value="1"/>
</dbReference>
<reference evidence="6" key="2">
    <citation type="submission" date="2023-01" db="EMBL/GenBank/DDBJ databases">
        <title>Draft genome sequence of Maritalea porphyrae strain NBRC 107169.</title>
        <authorList>
            <person name="Sun Q."/>
            <person name="Mori K."/>
        </authorList>
    </citation>
    <scope>NUCLEOTIDE SEQUENCE</scope>
    <source>
        <strain evidence="6">NBRC 107169</strain>
    </source>
</reference>
<dbReference type="InterPro" id="IPR029016">
    <property type="entry name" value="GAF-like_dom_sf"/>
</dbReference>
<accession>A0ABQ5UQJ6</accession>
<dbReference type="Gene3D" id="3.30.450.40">
    <property type="match status" value="1"/>
</dbReference>
<protein>
    <submittedName>
        <fullName evidence="6">IclR family transcriptional regulator</fullName>
    </submittedName>
</protein>
<dbReference type="InterPro" id="IPR036390">
    <property type="entry name" value="WH_DNA-bd_sf"/>
</dbReference>
<feature type="domain" description="HTH iclR-type" evidence="4">
    <location>
        <begin position="14"/>
        <end position="76"/>
    </location>
</feature>
<evidence type="ECO:0000259" key="4">
    <source>
        <dbReference type="PROSITE" id="PS51077"/>
    </source>
</evidence>
<gene>
    <name evidence="6" type="ORF">GCM10007879_17870</name>
</gene>
<proteinExistence type="predicted"/>
<evidence type="ECO:0000313" key="7">
    <source>
        <dbReference type="Proteomes" id="UP001161405"/>
    </source>
</evidence>
<dbReference type="InterPro" id="IPR036388">
    <property type="entry name" value="WH-like_DNA-bd_sf"/>
</dbReference>